<accession>L1I8D9</accession>
<dbReference type="KEGG" id="gtt:GUITHDRAFT_148839"/>
<evidence type="ECO:0000256" key="1">
    <source>
        <dbReference type="SAM" id="MobiDB-lite"/>
    </source>
</evidence>
<evidence type="ECO:0000313" key="4">
    <source>
        <dbReference type="Proteomes" id="UP000011087"/>
    </source>
</evidence>
<dbReference type="EMBL" id="JH993210">
    <property type="protein sequence ID" value="EKX32120.1"/>
    <property type="molecule type" value="Genomic_DNA"/>
</dbReference>
<dbReference type="HOGENOM" id="CLU_1221654_0_0_1"/>
<dbReference type="PaxDb" id="55529-EKX32120"/>
<reference evidence="2 4" key="1">
    <citation type="journal article" date="2012" name="Nature">
        <title>Algal genomes reveal evolutionary mosaicism and the fate of nucleomorphs.</title>
        <authorList>
            <consortium name="DOE Joint Genome Institute"/>
            <person name="Curtis B.A."/>
            <person name="Tanifuji G."/>
            <person name="Burki F."/>
            <person name="Gruber A."/>
            <person name="Irimia M."/>
            <person name="Maruyama S."/>
            <person name="Arias M.C."/>
            <person name="Ball S.G."/>
            <person name="Gile G.H."/>
            <person name="Hirakawa Y."/>
            <person name="Hopkins J.F."/>
            <person name="Kuo A."/>
            <person name="Rensing S.A."/>
            <person name="Schmutz J."/>
            <person name="Symeonidi A."/>
            <person name="Elias M."/>
            <person name="Eveleigh R.J."/>
            <person name="Herman E.K."/>
            <person name="Klute M.J."/>
            <person name="Nakayama T."/>
            <person name="Obornik M."/>
            <person name="Reyes-Prieto A."/>
            <person name="Armbrust E.V."/>
            <person name="Aves S.J."/>
            <person name="Beiko R.G."/>
            <person name="Coutinho P."/>
            <person name="Dacks J.B."/>
            <person name="Durnford D.G."/>
            <person name="Fast N.M."/>
            <person name="Green B.R."/>
            <person name="Grisdale C.J."/>
            <person name="Hempel F."/>
            <person name="Henrissat B."/>
            <person name="Hoppner M.P."/>
            <person name="Ishida K."/>
            <person name="Kim E."/>
            <person name="Koreny L."/>
            <person name="Kroth P.G."/>
            <person name="Liu Y."/>
            <person name="Malik S.B."/>
            <person name="Maier U.G."/>
            <person name="McRose D."/>
            <person name="Mock T."/>
            <person name="Neilson J.A."/>
            <person name="Onodera N.T."/>
            <person name="Poole A.M."/>
            <person name="Pritham E.J."/>
            <person name="Richards T.A."/>
            <person name="Rocap G."/>
            <person name="Roy S.W."/>
            <person name="Sarai C."/>
            <person name="Schaack S."/>
            <person name="Shirato S."/>
            <person name="Slamovits C.H."/>
            <person name="Spencer D.F."/>
            <person name="Suzuki S."/>
            <person name="Worden A.Z."/>
            <person name="Zauner S."/>
            <person name="Barry K."/>
            <person name="Bell C."/>
            <person name="Bharti A.K."/>
            <person name="Crow J.A."/>
            <person name="Grimwood J."/>
            <person name="Kramer R."/>
            <person name="Lindquist E."/>
            <person name="Lucas S."/>
            <person name="Salamov A."/>
            <person name="McFadden G.I."/>
            <person name="Lane C.E."/>
            <person name="Keeling P.J."/>
            <person name="Gray M.W."/>
            <person name="Grigoriev I.V."/>
            <person name="Archibald J.M."/>
        </authorList>
    </citation>
    <scope>NUCLEOTIDE SEQUENCE</scope>
    <source>
        <strain evidence="2 4">CCMP2712</strain>
    </source>
</reference>
<dbReference type="Proteomes" id="UP000011087">
    <property type="component" value="Unassembled WGS sequence"/>
</dbReference>
<evidence type="ECO:0000313" key="2">
    <source>
        <dbReference type="EMBL" id="EKX32120.1"/>
    </source>
</evidence>
<protein>
    <submittedName>
        <fullName evidence="2 3">Uncharacterized protein</fullName>
    </submittedName>
</protein>
<feature type="compositionally biased region" description="Acidic residues" evidence="1">
    <location>
        <begin position="206"/>
        <end position="227"/>
    </location>
</feature>
<evidence type="ECO:0000313" key="3">
    <source>
        <dbReference type="EnsemblProtists" id="EKX32120"/>
    </source>
</evidence>
<dbReference type="RefSeq" id="XP_005819100.1">
    <property type="nucleotide sequence ID" value="XM_005819043.1"/>
</dbReference>
<gene>
    <name evidence="2" type="ORF">GUITHDRAFT_148839</name>
</gene>
<sequence>MGRKKQKIWKPMQMLTERDKEEILNIPNLYPMLNAMRQHLEDTNVKQSVEKKEDMVVLDKKAREDDIAFAHKNLCEWVDKVKDPNDIDDVKGFIEDVTKELDSLVHFAKFRVKTKSKPDTMDYALLEFWESGLTDLSGFDGLCTIDDARKVKIQTMANTLKLHDGVTEKESADSEKMEVIYISDESDAREEKGTKINTEDSKPLSEEEEDWGEMEEVSDDEEWEELS</sequence>
<keyword evidence="4" id="KW-1185">Reference proteome</keyword>
<organism evidence="2">
    <name type="scientific">Guillardia theta (strain CCMP2712)</name>
    <name type="common">Cryptophyte</name>
    <dbReference type="NCBI Taxonomy" id="905079"/>
    <lineage>
        <taxon>Eukaryota</taxon>
        <taxon>Cryptophyceae</taxon>
        <taxon>Pyrenomonadales</taxon>
        <taxon>Geminigeraceae</taxon>
        <taxon>Guillardia</taxon>
    </lineage>
</organism>
<reference evidence="4" key="2">
    <citation type="submission" date="2012-11" db="EMBL/GenBank/DDBJ databases">
        <authorList>
            <person name="Kuo A."/>
            <person name="Curtis B.A."/>
            <person name="Tanifuji G."/>
            <person name="Burki F."/>
            <person name="Gruber A."/>
            <person name="Irimia M."/>
            <person name="Maruyama S."/>
            <person name="Arias M.C."/>
            <person name="Ball S.G."/>
            <person name="Gile G.H."/>
            <person name="Hirakawa Y."/>
            <person name="Hopkins J.F."/>
            <person name="Rensing S.A."/>
            <person name="Schmutz J."/>
            <person name="Symeonidi A."/>
            <person name="Elias M."/>
            <person name="Eveleigh R.J."/>
            <person name="Herman E.K."/>
            <person name="Klute M.J."/>
            <person name="Nakayama T."/>
            <person name="Obornik M."/>
            <person name="Reyes-Prieto A."/>
            <person name="Armbrust E.V."/>
            <person name="Aves S.J."/>
            <person name="Beiko R.G."/>
            <person name="Coutinho P."/>
            <person name="Dacks J.B."/>
            <person name="Durnford D.G."/>
            <person name="Fast N.M."/>
            <person name="Green B.R."/>
            <person name="Grisdale C."/>
            <person name="Hempe F."/>
            <person name="Henrissat B."/>
            <person name="Hoppner M.P."/>
            <person name="Ishida K.-I."/>
            <person name="Kim E."/>
            <person name="Koreny L."/>
            <person name="Kroth P.G."/>
            <person name="Liu Y."/>
            <person name="Malik S.-B."/>
            <person name="Maier U.G."/>
            <person name="McRose D."/>
            <person name="Mock T."/>
            <person name="Neilson J.A."/>
            <person name="Onodera N.T."/>
            <person name="Poole A.M."/>
            <person name="Pritham E.J."/>
            <person name="Richards T.A."/>
            <person name="Rocap G."/>
            <person name="Roy S.W."/>
            <person name="Sarai C."/>
            <person name="Schaack S."/>
            <person name="Shirato S."/>
            <person name="Slamovits C.H."/>
            <person name="Spencer D.F."/>
            <person name="Suzuki S."/>
            <person name="Worden A.Z."/>
            <person name="Zauner S."/>
            <person name="Barry K."/>
            <person name="Bell C."/>
            <person name="Bharti A.K."/>
            <person name="Crow J.A."/>
            <person name="Grimwood J."/>
            <person name="Kramer R."/>
            <person name="Lindquist E."/>
            <person name="Lucas S."/>
            <person name="Salamov A."/>
            <person name="McFadden G.I."/>
            <person name="Lane C.E."/>
            <person name="Keeling P.J."/>
            <person name="Gray M.W."/>
            <person name="Grigoriev I.V."/>
            <person name="Archibald J.M."/>
        </authorList>
    </citation>
    <scope>NUCLEOTIDE SEQUENCE</scope>
    <source>
        <strain evidence="4">CCMP2712</strain>
    </source>
</reference>
<feature type="region of interest" description="Disordered" evidence="1">
    <location>
        <begin position="180"/>
        <end position="227"/>
    </location>
</feature>
<feature type="compositionally biased region" description="Basic and acidic residues" evidence="1">
    <location>
        <begin position="189"/>
        <end position="205"/>
    </location>
</feature>
<dbReference type="AlphaFoldDB" id="L1I8D9"/>
<name>L1I8D9_GUITC</name>
<proteinExistence type="predicted"/>
<dbReference type="GeneID" id="17288854"/>
<reference evidence="3" key="3">
    <citation type="submission" date="2016-03" db="UniProtKB">
        <authorList>
            <consortium name="EnsemblProtists"/>
        </authorList>
    </citation>
    <scope>IDENTIFICATION</scope>
</reference>
<dbReference type="EnsemblProtists" id="EKX32120">
    <property type="protein sequence ID" value="EKX32120"/>
    <property type="gene ID" value="GUITHDRAFT_148839"/>
</dbReference>